<evidence type="ECO:0000313" key="4">
    <source>
        <dbReference type="Proteomes" id="UP000268094"/>
    </source>
</evidence>
<dbReference type="SUPFAM" id="SSF49899">
    <property type="entry name" value="Concanavalin A-like lectins/glucanases"/>
    <property type="match status" value="1"/>
</dbReference>
<dbReference type="OrthoDB" id="9809583at2"/>
<evidence type="ECO:0000313" key="3">
    <source>
        <dbReference type="EMBL" id="RKG77555.1"/>
    </source>
</evidence>
<evidence type="ECO:0000259" key="2">
    <source>
        <dbReference type="PROSITE" id="PS51762"/>
    </source>
</evidence>
<dbReference type="Pfam" id="PF00722">
    <property type="entry name" value="Glyco_hydro_16"/>
    <property type="match status" value="1"/>
</dbReference>
<dbReference type="GO" id="GO:0005975">
    <property type="term" value="P:carbohydrate metabolic process"/>
    <property type="evidence" value="ECO:0007669"/>
    <property type="project" value="InterPro"/>
</dbReference>
<dbReference type="PROSITE" id="PS51762">
    <property type="entry name" value="GH16_2"/>
    <property type="match status" value="1"/>
</dbReference>
<protein>
    <submittedName>
        <fullName evidence="3">Glycoside hydrolase family 16 protein</fullName>
    </submittedName>
</protein>
<accession>A0A3A8I320</accession>
<comment type="similarity">
    <text evidence="1">Belongs to the glycosyl hydrolase 16 family.</text>
</comment>
<reference evidence="4" key="1">
    <citation type="submission" date="2018-09" db="EMBL/GenBank/DDBJ databases">
        <authorList>
            <person name="Livingstone P.G."/>
            <person name="Whitworth D.E."/>
        </authorList>
    </citation>
    <scope>NUCLEOTIDE SEQUENCE [LARGE SCALE GENOMIC DNA]</scope>
    <source>
        <strain evidence="4">CA054A</strain>
    </source>
</reference>
<dbReference type="PANTHER" id="PTHR10963:SF55">
    <property type="entry name" value="GLYCOSIDE HYDROLASE FAMILY 16 PROTEIN"/>
    <property type="match status" value="1"/>
</dbReference>
<proteinExistence type="inferred from homology"/>
<keyword evidence="4" id="KW-1185">Reference proteome</keyword>
<feature type="domain" description="GH16" evidence="2">
    <location>
        <begin position="75"/>
        <end position="305"/>
    </location>
</feature>
<dbReference type="Gene3D" id="2.60.120.260">
    <property type="entry name" value="Galactose-binding domain-like"/>
    <property type="match status" value="1"/>
</dbReference>
<dbReference type="Gene3D" id="2.60.120.200">
    <property type="match status" value="1"/>
</dbReference>
<comment type="caution">
    <text evidence="3">The sequence shown here is derived from an EMBL/GenBank/DDBJ whole genome shotgun (WGS) entry which is preliminary data.</text>
</comment>
<gene>
    <name evidence="3" type="ORF">D7V88_30895</name>
</gene>
<dbReference type="EMBL" id="RAVZ01000281">
    <property type="protein sequence ID" value="RKG77555.1"/>
    <property type="molecule type" value="Genomic_DNA"/>
</dbReference>
<organism evidence="3 4">
    <name type="scientific">Corallococcus terminator</name>
    <dbReference type="NCBI Taxonomy" id="2316733"/>
    <lineage>
        <taxon>Bacteria</taxon>
        <taxon>Pseudomonadati</taxon>
        <taxon>Myxococcota</taxon>
        <taxon>Myxococcia</taxon>
        <taxon>Myxococcales</taxon>
        <taxon>Cystobacterineae</taxon>
        <taxon>Myxococcaceae</taxon>
        <taxon>Corallococcus</taxon>
    </lineage>
</organism>
<sequence length="455" mass="49395">MKRPTRAGLVAAGILASLSGCSPEPEAPSAAPVEAEEFGQAKQGERAYDPGAGWNLSWQDDFTGTSLNTGAWTVLTSNWDPVTNNCNFGTGELEYPRAQNVTVGNGKLVIAAERTADNPTDSRCGGQFRSFYSGRLHTKGKVEGRYGKIVASIKIPPGYGMWPAFWTLGSNIQSAGWPAAGEIDILEWHSNEPTWMKSALHWHNGGQADWGTGASRGVDLSQDFHTYEVEWNANSIVFRLDKDFVSTATFGHNETEFQQPHYLILNLAMGGNWYGHPSPNSIDLPWGARKTMEVEWVRWYQPGGSQSLGLTNAGFEQGLTGWTTWSPNGTANAAISETYNGGHSGSYHLTHWTSGAPYEAWTYQTKTGLAAGTYKLRAWVRKGGAFNFARFQVKTCGSCAAAVNNLGTYGGYTLVETPAVTVPANGYLEFGLHSSTPTNNGSSFIHVDDVELVRL</sequence>
<name>A0A3A8I320_9BACT</name>
<dbReference type="InterPro" id="IPR050546">
    <property type="entry name" value="Glycosyl_Hydrlase_16"/>
</dbReference>
<keyword evidence="3" id="KW-0378">Hydrolase</keyword>
<dbReference type="GO" id="GO:0004553">
    <property type="term" value="F:hydrolase activity, hydrolyzing O-glycosyl compounds"/>
    <property type="evidence" value="ECO:0007669"/>
    <property type="project" value="InterPro"/>
</dbReference>
<evidence type="ECO:0000256" key="1">
    <source>
        <dbReference type="ARBA" id="ARBA00006865"/>
    </source>
</evidence>
<dbReference type="InterPro" id="IPR013320">
    <property type="entry name" value="ConA-like_dom_sf"/>
</dbReference>
<dbReference type="PROSITE" id="PS51257">
    <property type="entry name" value="PROKAR_LIPOPROTEIN"/>
    <property type="match status" value="1"/>
</dbReference>
<dbReference type="PANTHER" id="PTHR10963">
    <property type="entry name" value="GLYCOSYL HYDROLASE-RELATED"/>
    <property type="match status" value="1"/>
</dbReference>
<dbReference type="InterPro" id="IPR000757">
    <property type="entry name" value="Beta-glucanase-like"/>
</dbReference>
<dbReference type="AlphaFoldDB" id="A0A3A8I320"/>
<dbReference type="Proteomes" id="UP000268094">
    <property type="component" value="Unassembled WGS sequence"/>
</dbReference>
<dbReference type="CDD" id="cd08023">
    <property type="entry name" value="GH16_laminarinase_like"/>
    <property type="match status" value="1"/>
</dbReference>
<dbReference type="RefSeq" id="WP_120544211.1">
    <property type="nucleotide sequence ID" value="NZ_RAVZ01000281.1"/>
</dbReference>